<comment type="caution">
    <text evidence="3">The sequence shown here is derived from an EMBL/GenBank/DDBJ whole genome shotgun (WGS) entry which is preliminary data.</text>
</comment>
<dbReference type="InterPro" id="IPR007813">
    <property type="entry name" value="PilN"/>
</dbReference>
<evidence type="ECO:0000256" key="2">
    <source>
        <dbReference type="SAM" id="Phobius"/>
    </source>
</evidence>
<dbReference type="RefSeq" id="WP_369456240.1">
    <property type="nucleotide sequence ID" value="NZ_JBGCUO010000002.1"/>
</dbReference>
<dbReference type="PANTHER" id="PTHR40278">
    <property type="entry name" value="DNA UTILIZATION PROTEIN HOFN"/>
    <property type="match status" value="1"/>
</dbReference>
<evidence type="ECO:0000313" key="4">
    <source>
        <dbReference type="Proteomes" id="UP001562065"/>
    </source>
</evidence>
<protein>
    <submittedName>
        <fullName evidence="3">PilN domain-containing protein</fullName>
    </submittedName>
</protein>
<gene>
    <name evidence="3" type="ORF">AB5I84_12485</name>
</gene>
<reference evidence="3 4" key="1">
    <citation type="submission" date="2024-07" db="EMBL/GenBank/DDBJ databases">
        <authorList>
            <person name="Ren Q."/>
        </authorList>
    </citation>
    <scope>NUCLEOTIDE SEQUENCE [LARGE SCALE GENOMIC DNA]</scope>
    <source>
        <strain evidence="3 4">REN37</strain>
    </source>
</reference>
<keyword evidence="4" id="KW-1185">Reference proteome</keyword>
<dbReference type="Proteomes" id="UP001562065">
    <property type="component" value="Unassembled WGS sequence"/>
</dbReference>
<sequence length="187" mass="21453">MKTTIINLLPWREERRKKRQQEFILLLLLAAGLGAAIWFVWSSAVDGQIAHQGQRNQIIEGQIRELNQQIAEIDELEKTRNDLVERMKVIQELQGNRPSVVYVFDQLVRTLPEGVFYTEVTRQGSQFTLKGTADSHSHVSRLMRNLDASDWFKNATLVHIAAEREGERGNFVLRVSQSTPKAEEDAK</sequence>
<keyword evidence="2" id="KW-1133">Transmembrane helix</keyword>
<organism evidence="3 4">
    <name type="scientific">Isoalcanivorax beigongshangi</name>
    <dbReference type="NCBI Taxonomy" id="3238810"/>
    <lineage>
        <taxon>Bacteria</taxon>
        <taxon>Pseudomonadati</taxon>
        <taxon>Pseudomonadota</taxon>
        <taxon>Gammaproteobacteria</taxon>
        <taxon>Oceanospirillales</taxon>
        <taxon>Alcanivoracaceae</taxon>
        <taxon>Isoalcanivorax</taxon>
    </lineage>
</organism>
<keyword evidence="2" id="KW-0812">Transmembrane</keyword>
<proteinExistence type="predicted"/>
<accession>A0ABV4AMR2</accession>
<evidence type="ECO:0000313" key="3">
    <source>
        <dbReference type="EMBL" id="MEY1662970.1"/>
    </source>
</evidence>
<evidence type="ECO:0000256" key="1">
    <source>
        <dbReference type="SAM" id="Coils"/>
    </source>
</evidence>
<name>A0ABV4AMR2_9GAMM</name>
<keyword evidence="2" id="KW-0472">Membrane</keyword>
<dbReference type="InterPro" id="IPR052534">
    <property type="entry name" value="Extracell_DNA_Util/SecSys_Comp"/>
</dbReference>
<dbReference type="PANTHER" id="PTHR40278:SF2">
    <property type="entry name" value="TYPE IV PILUS INNER MEMBRANE COMPONENT PILN"/>
    <property type="match status" value="1"/>
</dbReference>
<dbReference type="EMBL" id="JBGCUO010000002">
    <property type="protein sequence ID" value="MEY1662970.1"/>
    <property type="molecule type" value="Genomic_DNA"/>
</dbReference>
<keyword evidence="1" id="KW-0175">Coiled coil</keyword>
<feature type="coiled-coil region" evidence="1">
    <location>
        <begin position="56"/>
        <end position="93"/>
    </location>
</feature>
<dbReference type="Pfam" id="PF05137">
    <property type="entry name" value="PilN"/>
    <property type="match status" value="1"/>
</dbReference>
<feature type="transmembrane region" description="Helical" evidence="2">
    <location>
        <begin position="23"/>
        <end position="41"/>
    </location>
</feature>